<comment type="caution">
    <text evidence="2">The sequence shown here is derived from an EMBL/GenBank/DDBJ whole genome shotgun (WGS) entry which is preliminary data.</text>
</comment>
<dbReference type="AlphaFoldDB" id="A0A511MLI2"/>
<protein>
    <recommendedName>
        <fullName evidence="1">Ricin B lectin domain-containing protein</fullName>
    </recommendedName>
</protein>
<evidence type="ECO:0000313" key="3">
    <source>
        <dbReference type="Proteomes" id="UP000321424"/>
    </source>
</evidence>
<accession>A0A511MLI2</accession>
<feature type="domain" description="Ricin B lectin" evidence="1">
    <location>
        <begin position="27"/>
        <end position="171"/>
    </location>
</feature>
<proteinExistence type="predicted"/>
<evidence type="ECO:0000313" key="2">
    <source>
        <dbReference type="EMBL" id="GEM40997.1"/>
    </source>
</evidence>
<gene>
    <name evidence="2" type="ORF">NN4_55160</name>
</gene>
<evidence type="ECO:0000259" key="1">
    <source>
        <dbReference type="SMART" id="SM00458"/>
    </source>
</evidence>
<dbReference type="InterPro" id="IPR035992">
    <property type="entry name" value="Ricin_B-like_lectins"/>
</dbReference>
<dbReference type="Gene3D" id="2.80.10.50">
    <property type="match status" value="2"/>
</dbReference>
<dbReference type="InterPro" id="IPR000772">
    <property type="entry name" value="Ricin_B_lectin"/>
</dbReference>
<reference evidence="2 3" key="1">
    <citation type="submission" date="2019-07" db="EMBL/GenBank/DDBJ databases">
        <title>Whole genome shotgun sequence of Nocardia ninae NBRC 108245.</title>
        <authorList>
            <person name="Hosoyama A."/>
            <person name="Uohara A."/>
            <person name="Ohji S."/>
            <person name="Ichikawa N."/>
        </authorList>
    </citation>
    <scope>NUCLEOTIDE SEQUENCE [LARGE SCALE GENOMIC DNA]</scope>
    <source>
        <strain evidence="2 3">NBRC 108245</strain>
    </source>
</reference>
<dbReference type="CDD" id="cd00161">
    <property type="entry name" value="beta-trefoil_Ricin-like"/>
    <property type="match status" value="1"/>
</dbReference>
<keyword evidence="3" id="KW-1185">Reference proteome</keyword>
<dbReference type="PROSITE" id="PS50231">
    <property type="entry name" value="RICIN_B_LECTIN"/>
    <property type="match status" value="1"/>
</dbReference>
<dbReference type="EMBL" id="BJXA01000044">
    <property type="protein sequence ID" value="GEM40997.1"/>
    <property type="molecule type" value="Genomic_DNA"/>
</dbReference>
<sequence length="174" mass="19330">MAVASTAAMAAPAQASDGVSRPPESLGSGLYFVNHATGKCLEVSNNDGRNGARVQQWKCEDQDSAYWTSHYDDSTGENLYFFTPVSHPTKCLEIADYSKQNGAKAQLWDCVGQANAYWRWKDDRIDGVYRSFFVNLHSGKCLEIADANQSNGAVAQQWDCVGQRNAFWDDKYQP</sequence>
<dbReference type="SUPFAM" id="SSF50370">
    <property type="entry name" value="Ricin B-like lectins"/>
    <property type="match status" value="1"/>
</dbReference>
<dbReference type="SMART" id="SM00458">
    <property type="entry name" value="RICIN"/>
    <property type="match status" value="1"/>
</dbReference>
<organism evidence="2 3">
    <name type="scientific">Nocardia ninae NBRC 108245</name>
    <dbReference type="NCBI Taxonomy" id="1210091"/>
    <lineage>
        <taxon>Bacteria</taxon>
        <taxon>Bacillati</taxon>
        <taxon>Actinomycetota</taxon>
        <taxon>Actinomycetes</taxon>
        <taxon>Mycobacteriales</taxon>
        <taxon>Nocardiaceae</taxon>
        <taxon>Nocardia</taxon>
    </lineage>
</organism>
<dbReference type="Pfam" id="PF00652">
    <property type="entry name" value="Ricin_B_lectin"/>
    <property type="match status" value="1"/>
</dbReference>
<name>A0A511MLI2_9NOCA</name>
<dbReference type="Proteomes" id="UP000321424">
    <property type="component" value="Unassembled WGS sequence"/>
</dbReference>